<evidence type="ECO:0000256" key="6">
    <source>
        <dbReference type="PROSITE-ProRule" id="PRU10141"/>
    </source>
</evidence>
<keyword evidence="4 6" id="KW-0067">ATP-binding</keyword>
<dbReference type="Pfam" id="PF00069">
    <property type="entry name" value="Pkinase"/>
    <property type="match status" value="1"/>
</dbReference>
<evidence type="ECO:0000313" key="10">
    <source>
        <dbReference type="EMBL" id="MBP3984564.1"/>
    </source>
</evidence>
<dbReference type="InterPro" id="IPR019734">
    <property type="entry name" value="TPR_rpt"/>
</dbReference>
<dbReference type="RefSeq" id="WP_210536436.1">
    <property type="nucleotide sequence ID" value="NZ_JAGKTC010000002.1"/>
</dbReference>
<feature type="transmembrane region" description="Helical" evidence="8">
    <location>
        <begin position="305"/>
        <end position="324"/>
    </location>
</feature>
<keyword evidence="8" id="KW-0812">Transmembrane</keyword>
<evidence type="ECO:0000259" key="9">
    <source>
        <dbReference type="PROSITE" id="PS50011"/>
    </source>
</evidence>
<dbReference type="EMBL" id="JAGKTC010000002">
    <property type="protein sequence ID" value="MBP3984564.1"/>
    <property type="molecule type" value="Genomic_DNA"/>
</dbReference>
<evidence type="ECO:0000256" key="8">
    <source>
        <dbReference type="SAM" id="Phobius"/>
    </source>
</evidence>
<dbReference type="InterPro" id="IPR008271">
    <property type="entry name" value="Ser/Thr_kinase_AS"/>
</dbReference>
<dbReference type="Gene3D" id="1.10.510.10">
    <property type="entry name" value="Transferase(Phosphotransferase) domain 1"/>
    <property type="match status" value="1"/>
</dbReference>
<sequence length="1104" mass="118559">MSDDAPTATGLHLQSDFAPGTVLGGRYRIVSRLGIGGMGVVYRADDLALGVPVALKLLRPELAHRQDVFERFRQELLLARQVSNPHVVRIHDLAQHDGHWLISMDFVDGEPLDKCIDRSAPLPVDDALRIARQIAEGLGAAHAKGVVHRDLKPANVLLDAAGNAYISDFGVARSMAGSGASRRGLTQGGAVVGTPDYLSPEQARGEPPDARSDLYALGLILHEMLAGQLPFAGGTMAEVLAQRMLRAPDSIARARSDLSAWLVRLVDRLLRPQPGHRLQDAQAVIEAIDRRELARDWRGAFGRKAVFAALAIAILAGAGGWLWWQSREAVAPRAAAPVVAPLDRLLVLPLTGSGDTARDIALSVHLRNALSNVPGLAVVDGERTSQALRQLDPGGNAAPDPAALRNEALARRVLQARFVRRGGDWQVDARLFEGSGEIALAGPPAADPLAALRAWAVAPAVVQAFGAKVDLASMPQRQDALGEYGLAVAARERGELAAALSRLRATTTAWPDYLEAWWLQSRVAQEIGEQDQAADAVLHAQRAAKTPSENLRRRLAAQRASIEGDHAAAATEWRALLAATPGDATAELNLARELGAGGDAAGALQLLHKLVARDPRDPRAWFELGKWSILQGQARVAVDDYLTRALVAFKRGRDLYGEAETVNALGVGYGRLGQTGDAVEQFRKAIELRRRLGNRRGEATSLRNLANKLSLGGDFAGAGEALRQARAINQALGDAAGHAAVDNELGLLAEERGDFPEALQSYQRALQTWQQLDDKFSSAEALNSIGFAHYQLGNYADAQVYWQQSAEAYAAIGEESGKVRTLQNLGLLATARGRWNEARRQLQESLALAERQQMQEEAEVSRRNLAELELRQGHLQAAIEHAGKAEAGFRQRDDQRGAVDAGLLHAEALLAANADADARKVVEGLRKDLDSISREQQAIAQWLLAELARRGGDAMGAARRLREARRLAVASGVRRLQLRIDLSEAESRPSVLDALDAPTARLGDAALRMEWLRQHMRRALAAGDAPRAVADYNEAAVALRNGDALAAGELHALGARARAATGDAAGAQAAEARAQQALQVWREHLPATLRAAATPQVAKTETTP</sequence>
<evidence type="ECO:0000256" key="3">
    <source>
        <dbReference type="ARBA" id="ARBA00022777"/>
    </source>
</evidence>
<dbReference type="CDD" id="cd14014">
    <property type="entry name" value="STKc_PknB_like"/>
    <property type="match status" value="1"/>
</dbReference>
<proteinExistence type="predicted"/>
<dbReference type="Gene3D" id="1.25.40.10">
    <property type="entry name" value="Tetratricopeptide repeat domain"/>
    <property type="match status" value="3"/>
</dbReference>
<dbReference type="SUPFAM" id="SSF48452">
    <property type="entry name" value="TPR-like"/>
    <property type="match status" value="3"/>
</dbReference>
<keyword evidence="11" id="KW-1185">Reference proteome</keyword>
<dbReference type="Proteomes" id="UP000673447">
    <property type="component" value="Unassembled WGS sequence"/>
</dbReference>
<dbReference type="PROSITE" id="PS00108">
    <property type="entry name" value="PROTEIN_KINASE_ST"/>
    <property type="match status" value="1"/>
</dbReference>
<dbReference type="GO" id="GO:0005524">
    <property type="term" value="F:ATP binding"/>
    <property type="evidence" value="ECO:0007669"/>
    <property type="project" value="UniProtKB-UniRule"/>
</dbReference>
<dbReference type="InterPro" id="IPR011009">
    <property type="entry name" value="Kinase-like_dom_sf"/>
</dbReference>
<name>A0A940X281_9GAMM</name>
<feature type="coiled-coil region" evidence="7">
    <location>
        <begin position="832"/>
        <end position="871"/>
    </location>
</feature>
<dbReference type="SUPFAM" id="SSF56112">
    <property type="entry name" value="Protein kinase-like (PK-like)"/>
    <property type="match status" value="1"/>
</dbReference>
<dbReference type="GO" id="GO:0004674">
    <property type="term" value="F:protein serine/threonine kinase activity"/>
    <property type="evidence" value="ECO:0007669"/>
    <property type="project" value="TreeGrafter"/>
</dbReference>
<dbReference type="SMART" id="SM00028">
    <property type="entry name" value="TPR"/>
    <property type="match status" value="7"/>
</dbReference>
<evidence type="ECO:0000313" key="11">
    <source>
        <dbReference type="Proteomes" id="UP000673447"/>
    </source>
</evidence>
<evidence type="ECO:0000256" key="2">
    <source>
        <dbReference type="ARBA" id="ARBA00022741"/>
    </source>
</evidence>
<dbReference type="AlphaFoldDB" id="A0A940X281"/>
<keyword evidence="7" id="KW-0175">Coiled coil</keyword>
<protein>
    <submittedName>
        <fullName evidence="10">Tetratricopeptide repeat protein</fullName>
    </submittedName>
</protein>
<dbReference type="PANTHER" id="PTHR43289:SF6">
    <property type="entry name" value="SERINE_THREONINE-PROTEIN KINASE NEKL-3"/>
    <property type="match status" value="1"/>
</dbReference>
<keyword evidence="5" id="KW-0802">TPR repeat</keyword>
<evidence type="ECO:0000256" key="1">
    <source>
        <dbReference type="ARBA" id="ARBA00022679"/>
    </source>
</evidence>
<dbReference type="PROSITE" id="PS50005">
    <property type="entry name" value="TPR"/>
    <property type="match status" value="2"/>
</dbReference>
<feature type="domain" description="Protein kinase" evidence="9">
    <location>
        <begin position="27"/>
        <end position="293"/>
    </location>
</feature>
<keyword evidence="3" id="KW-0418">Kinase</keyword>
<evidence type="ECO:0000256" key="7">
    <source>
        <dbReference type="SAM" id="Coils"/>
    </source>
</evidence>
<accession>A0A940X281</accession>
<dbReference type="SMART" id="SM00220">
    <property type="entry name" value="S_TKc"/>
    <property type="match status" value="1"/>
</dbReference>
<keyword evidence="1" id="KW-0808">Transferase</keyword>
<reference evidence="10" key="1">
    <citation type="journal article" date="2016" name="Int. J. Syst. Evol. Microbiol.">
        <title>Pseudoxanthomonas helianthi sp. nov., isolated from roots of Jerusalem artichoke (Helianthus tuberosus).</title>
        <authorList>
            <person name="Kittiwongwattana C."/>
            <person name="Thawai C."/>
        </authorList>
    </citation>
    <scope>NUCLEOTIDE SEQUENCE</scope>
    <source>
        <strain evidence="10">110414</strain>
    </source>
</reference>
<dbReference type="PROSITE" id="PS50011">
    <property type="entry name" value="PROTEIN_KINASE_DOM"/>
    <property type="match status" value="1"/>
</dbReference>
<keyword evidence="2 6" id="KW-0547">Nucleotide-binding</keyword>
<keyword evidence="8" id="KW-1133">Transmembrane helix</keyword>
<feature type="repeat" description="TPR" evidence="5">
    <location>
        <begin position="739"/>
        <end position="772"/>
    </location>
</feature>
<organism evidence="10 11">
    <name type="scientific">Pseudoxanthomonas helianthi</name>
    <dbReference type="NCBI Taxonomy" id="1453541"/>
    <lineage>
        <taxon>Bacteria</taxon>
        <taxon>Pseudomonadati</taxon>
        <taxon>Pseudomonadota</taxon>
        <taxon>Gammaproteobacteria</taxon>
        <taxon>Lysobacterales</taxon>
        <taxon>Lysobacteraceae</taxon>
        <taxon>Pseudoxanthomonas</taxon>
    </lineage>
</organism>
<reference evidence="10" key="2">
    <citation type="submission" date="2021-03" db="EMBL/GenBank/DDBJ databases">
        <authorList>
            <person name="Cao W."/>
        </authorList>
    </citation>
    <scope>NUCLEOTIDE SEQUENCE</scope>
    <source>
        <strain evidence="10">110414</strain>
    </source>
</reference>
<comment type="caution">
    <text evidence="10">The sequence shown here is derived from an EMBL/GenBank/DDBJ whole genome shotgun (WGS) entry which is preliminary data.</text>
</comment>
<evidence type="ECO:0000256" key="5">
    <source>
        <dbReference type="PROSITE-ProRule" id="PRU00339"/>
    </source>
</evidence>
<dbReference type="InterPro" id="IPR011990">
    <property type="entry name" value="TPR-like_helical_dom_sf"/>
</dbReference>
<dbReference type="InterPro" id="IPR000719">
    <property type="entry name" value="Prot_kinase_dom"/>
</dbReference>
<evidence type="ECO:0000256" key="4">
    <source>
        <dbReference type="ARBA" id="ARBA00022840"/>
    </source>
</evidence>
<dbReference type="Pfam" id="PF13424">
    <property type="entry name" value="TPR_12"/>
    <property type="match status" value="2"/>
</dbReference>
<dbReference type="Gene3D" id="3.30.200.20">
    <property type="entry name" value="Phosphorylase Kinase, domain 1"/>
    <property type="match status" value="1"/>
</dbReference>
<keyword evidence="8" id="KW-0472">Membrane</keyword>
<gene>
    <name evidence="10" type="ORF">J5837_09055</name>
</gene>
<dbReference type="PANTHER" id="PTHR43289">
    <property type="entry name" value="MITOGEN-ACTIVATED PROTEIN KINASE KINASE KINASE 20-RELATED"/>
    <property type="match status" value="1"/>
</dbReference>
<dbReference type="PROSITE" id="PS00107">
    <property type="entry name" value="PROTEIN_KINASE_ATP"/>
    <property type="match status" value="1"/>
</dbReference>
<feature type="binding site" evidence="6">
    <location>
        <position position="56"/>
    </location>
    <ligand>
        <name>ATP</name>
        <dbReference type="ChEBI" id="CHEBI:30616"/>
    </ligand>
</feature>
<feature type="repeat" description="TPR" evidence="5">
    <location>
        <begin position="659"/>
        <end position="692"/>
    </location>
</feature>
<dbReference type="InterPro" id="IPR017441">
    <property type="entry name" value="Protein_kinase_ATP_BS"/>
</dbReference>